<organism evidence="16 17">
    <name type="scientific">Candidatus Nesterenkonia stercoripullorum</name>
    <dbReference type="NCBI Taxonomy" id="2838701"/>
    <lineage>
        <taxon>Bacteria</taxon>
        <taxon>Bacillati</taxon>
        <taxon>Actinomycetota</taxon>
        <taxon>Actinomycetes</taxon>
        <taxon>Micrococcales</taxon>
        <taxon>Micrococcaceae</taxon>
        <taxon>Nesterenkonia</taxon>
    </lineage>
</organism>
<feature type="domain" description="Penicillin-binding protein transpeptidase" evidence="14">
    <location>
        <begin position="366"/>
        <end position="463"/>
    </location>
</feature>
<dbReference type="SUPFAM" id="SSF53955">
    <property type="entry name" value="Lysozyme-like"/>
    <property type="match status" value="1"/>
</dbReference>
<evidence type="ECO:0000256" key="5">
    <source>
        <dbReference type="ARBA" id="ARBA00022676"/>
    </source>
</evidence>
<comment type="caution">
    <text evidence="16">The sequence shown here is derived from an EMBL/GenBank/DDBJ whole genome shotgun (WGS) entry which is preliminary data.</text>
</comment>
<keyword evidence="9" id="KW-0573">Peptidoglycan synthesis</keyword>
<keyword evidence="5" id="KW-0328">Glycosyltransferase</keyword>
<proteinExistence type="inferred from homology"/>
<evidence type="ECO:0000256" key="1">
    <source>
        <dbReference type="ARBA" id="ARBA00007090"/>
    </source>
</evidence>
<evidence type="ECO:0000256" key="2">
    <source>
        <dbReference type="ARBA" id="ARBA00007739"/>
    </source>
</evidence>
<keyword evidence="6" id="KW-0808">Transferase</keyword>
<evidence type="ECO:0000256" key="8">
    <source>
        <dbReference type="ARBA" id="ARBA00022960"/>
    </source>
</evidence>
<evidence type="ECO:0000256" key="11">
    <source>
        <dbReference type="ARBA" id="ARBA00023316"/>
    </source>
</evidence>
<dbReference type="FunFam" id="1.10.3810.10:FF:000001">
    <property type="entry name" value="Penicillin-binding protein 1A"/>
    <property type="match status" value="1"/>
</dbReference>
<comment type="similarity">
    <text evidence="2">In the N-terminal section; belongs to the glycosyltransferase 51 family.</text>
</comment>
<comment type="catalytic activity">
    <reaction evidence="12">
        <text>Preferential cleavage: (Ac)2-L-Lys-D-Ala-|-D-Ala. Also transpeptidation of peptidyl-alanyl moieties that are N-acyl substituents of D-alanine.</text>
        <dbReference type="EC" id="3.4.16.4"/>
    </reaction>
</comment>
<evidence type="ECO:0000313" key="17">
    <source>
        <dbReference type="Proteomes" id="UP000824151"/>
    </source>
</evidence>
<name>A0A9D1UVB3_9MICC</name>
<dbReference type="GO" id="GO:0008658">
    <property type="term" value="F:penicillin binding"/>
    <property type="evidence" value="ECO:0007669"/>
    <property type="project" value="InterPro"/>
</dbReference>
<dbReference type="InterPro" id="IPR001460">
    <property type="entry name" value="PCN-bd_Tpept"/>
</dbReference>
<dbReference type="PANTHER" id="PTHR32282">
    <property type="entry name" value="BINDING PROTEIN TRANSPEPTIDASE, PUTATIVE-RELATED"/>
    <property type="match status" value="1"/>
</dbReference>
<dbReference type="SUPFAM" id="SSF56601">
    <property type="entry name" value="beta-lactamase/transpeptidase-like"/>
    <property type="match status" value="1"/>
</dbReference>
<dbReference type="PANTHER" id="PTHR32282:SF33">
    <property type="entry name" value="PEPTIDOGLYCAN GLYCOSYLTRANSFERASE"/>
    <property type="match status" value="1"/>
</dbReference>
<keyword evidence="7" id="KW-0378">Hydrolase</keyword>
<reference evidence="16" key="2">
    <citation type="submission" date="2021-04" db="EMBL/GenBank/DDBJ databases">
        <authorList>
            <person name="Gilroy R."/>
        </authorList>
    </citation>
    <scope>NUCLEOTIDE SEQUENCE</scope>
    <source>
        <strain evidence="16">ChiHejej3B27-3195</strain>
    </source>
</reference>
<dbReference type="GO" id="GO:0008360">
    <property type="term" value="P:regulation of cell shape"/>
    <property type="evidence" value="ECO:0007669"/>
    <property type="project" value="UniProtKB-KW"/>
</dbReference>
<protein>
    <submittedName>
        <fullName evidence="16">Penicillin-binding protein</fullName>
    </submittedName>
</protein>
<evidence type="ECO:0000256" key="9">
    <source>
        <dbReference type="ARBA" id="ARBA00022984"/>
    </source>
</evidence>
<dbReference type="InterPro" id="IPR012338">
    <property type="entry name" value="Beta-lactam/transpept-like"/>
</dbReference>
<dbReference type="GO" id="GO:0008955">
    <property type="term" value="F:peptidoglycan glycosyltransferase activity"/>
    <property type="evidence" value="ECO:0007669"/>
    <property type="project" value="UniProtKB-EC"/>
</dbReference>
<comment type="similarity">
    <text evidence="1">In the C-terminal section; belongs to the transpeptidase family.</text>
</comment>
<evidence type="ECO:0000256" key="3">
    <source>
        <dbReference type="ARBA" id="ARBA00022645"/>
    </source>
</evidence>
<dbReference type="Pfam" id="PF00905">
    <property type="entry name" value="Transpeptidase"/>
    <property type="match status" value="1"/>
</dbReference>
<dbReference type="GO" id="GO:0006508">
    <property type="term" value="P:proteolysis"/>
    <property type="evidence" value="ECO:0007669"/>
    <property type="project" value="UniProtKB-KW"/>
</dbReference>
<sequence length="494" mass="52984">MASRKSPLFDTATTIGKIMTFLGVSALCGVLAAGLIFPLAASGGAAAATGQEILDEIPAELMEEPLSVPSTIYANDGTTELATFYAENRQPVDLEDISDNMVDALIAIEDERYYEHGGVDPRGLARAFAHNATSDSQQGASTITQQYVNNVLVNAQYLRGESRTTISGQKTYADKIREMKLAVDIEDEMTKDEIIEGYLNIVLFGGRNYGVEAASQYYWGISAADLSLSQAATLAGMVQSPNGFNPEVNPEASEGRRDAVLDAMLRTGAITEEEHDEATSEDLNLEIQQQEVGCTSAELGAYFCDYVRRQIEDNDAFGPTQQARSELLNRGGLEITTTLDPELQEDAEEEVVNTIPVGDSSGAGSSIVSVEPGTGNILSMAQNTEFDPAESDGNTELNFNVDAAYGGGTGFQGGSTLKPYVAAAYLEQGGEMDDTIDASTDSWSQFTQWDAQCLPNGHATILDPGGWSVDNVIDGMKREMTVDYGLYWSINTAT</sequence>
<keyword evidence="8" id="KW-0133">Cell shape</keyword>
<gene>
    <name evidence="16" type="ORF">H9871_12955</name>
</gene>
<evidence type="ECO:0000256" key="7">
    <source>
        <dbReference type="ARBA" id="ARBA00022801"/>
    </source>
</evidence>
<dbReference type="GO" id="GO:0030288">
    <property type="term" value="C:outer membrane-bounded periplasmic space"/>
    <property type="evidence" value="ECO:0007669"/>
    <property type="project" value="TreeGrafter"/>
</dbReference>
<dbReference type="Proteomes" id="UP000824151">
    <property type="component" value="Unassembled WGS sequence"/>
</dbReference>
<keyword evidence="11" id="KW-0961">Cell wall biogenesis/degradation</keyword>
<evidence type="ECO:0000259" key="15">
    <source>
        <dbReference type="Pfam" id="PF00912"/>
    </source>
</evidence>
<keyword evidence="4" id="KW-0645">Protease</keyword>
<dbReference type="GO" id="GO:0009002">
    <property type="term" value="F:serine-type D-Ala-D-Ala carboxypeptidase activity"/>
    <property type="evidence" value="ECO:0007669"/>
    <property type="project" value="UniProtKB-EC"/>
</dbReference>
<evidence type="ECO:0000256" key="6">
    <source>
        <dbReference type="ARBA" id="ARBA00022679"/>
    </source>
</evidence>
<dbReference type="Gene3D" id="3.40.710.10">
    <property type="entry name" value="DD-peptidase/beta-lactamase superfamily"/>
    <property type="match status" value="1"/>
</dbReference>
<evidence type="ECO:0000313" key="16">
    <source>
        <dbReference type="EMBL" id="HIX01038.1"/>
    </source>
</evidence>
<reference evidence="16" key="1">
    <citation type="journal article" date="2021" name="PeerJ">
        <title>Extensive microbial diversity within the chicken gut microbiome revealed by metagenomics and culture.</title>
        <authorList>
            <person name="Gilroy R."/>
            <person name="Ravi A."/>
            <person name="Getino M."/>
            <person name="Pursley I."/>
            <person name="Horton D.L."/>
            <person name="Alikhan N.F."/>
            <person name="Baker D."/>
            <person name="Gharbi K."/>
            <person name="Hall N."/>
            <person name="Watson M."/>
            <person name="Adriaenssens E.M."/>
            <person name="Foster-Nyarko E."/>
            <person name="Jarju S."/>
            <person name="Secka A."/>
            <person name="Antonio M."/>
            <person name="Oren A."/>
            <person name="Chaudhuri R.R."/>
            <person name="La Ragione R."/>
            <person name="Hildebrand F."/>
            <person name="Pallen M.J."/>
        </authorList>
    </citation>
    <scope>NUCLEOTIDE SEQUENCE</scope>
    <source>
        <strain evidence="16">ChiHejej3B27-3195</strain>
    </source>
</reference>
<comment type="catalytic activity">
    <reaction evidence="13">
        <text>[GlcNAc-(1-&gt;4)-Mur2Ac(oyl-L-Ala-gamma-D-Glu-L-Lys-D-Ala-D-Ala)](n)-di-trans,octa-cis-undecaprenyl diphosphate + beta-D-GlcNAc-(1-&gt;4)-Mur2Ac(oyl-L-Ala-gamma-D-Glu-L-Lys-D-Ala-D-Ala)-di-trans,octa-cis-undecaprenyl diphosphate = [GlcNAc-(1-&gt;4)-Mur2Ac(oyl-L-Ala-gamma-D-Glu-L-Lys-D-Ala-D-Ala)](n+1)-di-trans,octa-cis-undecaprenyl diphosphate + di-trans,octa-cis-undecaprenyl diphosphate + H(+)</text>
        <dbReference type="Rhea" id="RHEA:23708"/>
        <dbReference type="Rhea" id="RHEA-COMP:9602"/>
        <dbReference type="Rhea" id="RHEA-COMP:9603"/>
        <dbReference type="ChEBI" id="CHEBI:15378"/>
        <dbReference type="ChEBI" id="CHEBI:58405"/>
        <dbReference type="ChEBI" id="CHEBI:60033"/>
        <dbReference type="ChEBI" id="CHEBI:78435"/>
        <dbReference type="EC" id="2.4.99.28"/>
    </reaction>
</comment>
<dbReference type="InterPro" id="IPR036950">
    <property type="entry name" value="PBP_transglycosylase"/>
</dbReference>
<keyword evidence="10" id="KW-0511">Multifunctional enzyme</keyword>
<dbReference type="Gene3D" id="1.10.3810.10">
    <property type="entry name" value="Biosynthetic peptidoglycan transglycosylase-like"/>
    <property type="match status" value="1"/>
</dbReference>
<evidence type="ECO:0000256" key="4">
    <source>
        <dbReference type="ARBA" id="ARBA00022670"/>
    </source>
</evidence>
<keyword evidence="3" id="KW-0121">Carboxypeptidase</keyword>
<dbReference type="AlphaFoldDB" id="A0A9D1UVB3"/>
<evidence type="ECO:0000256" key="12">
    <source>
        <dbReference type="ARBA" id="ARBA00034000"/>
    </source>
</evidence>
<dbReference type="InterPro" id="IPR001264">
    <property type="entry name" value="Glyco_trans_51"/>
</dbReference>
<evidence type="ECO:0000256" key="10">
    <source>
        <dbReference type="ARBA" id="ARBA00023268"/>
    </source>
</evidence>
<feature type="non-terminal residue" evidence="16">
    <location>
        <position position="494"/>
    </location>
</feature>
<evidence type="ECO:0000256" key="13">
    <source>
        <dbReference type="ARBA" id="ARBA00049902"/>
    </source>
</evidence>
<dbReference type="InterPro" id="IPR050396">
    <property type="entry name" value="Glycosyltr_51/Transpeptidase"/>
</dbReference>
<accession>A0A9D1UVB3</accession>
<dbReference type="EMBL" id="DXGD01000484">
    <property type="protein sequence ID" value="HIX01038.1"/>
    <property type="molecule type" value="Genomic_DNA"/>
</dbReference>
<feature type="domain" description="Glycosyl transferase family 51" evidence="15">
    <location>
        <begin position="80"/>
        <end position="264"/>
    </location>
</feature>
<dbReference type="GO" id="GO:0009252">
    <property type="term" value="P:peptidoglycan biosynthetic process"/>
    <property type="evidence" value="ECO:0007669"/>
    <property type="project" value="UniProtKB-KW"/>
</dbReference>
<evidence type="ECO:0000259" key="14">
    <source>
        <dbReference type="Pfam" id="PF00905"/>
    </source>
</evidence>
<dbReference type="GO" id="GO:0071555">
    <property type="term" value="P:cell wall organization"/>
    <property type="evidence" value="ECO:0007669"/>
    <property type="project" value="UniProtKB-KW"/>
</dbReference>
<dbReference type="Pfam" id="PF00912">
    <property type="entry name" value="Transgly"/>
    <property type="match status" value="1"/>
</dbReference>
<dbReference type="InterPro" id="IPR023346">
    <property type="entry name" value="Lysozyme-like_dom_sf"/>
</dbReference>